<organism evidence="1 2">
    <name type="scientific">Actinomortierella ambigua</name>
    <dbReference type="NCBI Taxonomy" id="1343610"/>
    <lineage>
        <taxon>Eukaryota</taxon>
        <taxon>Fungi</taxon>
        <taxon>Fungi incertae sedis</taxon>
        <taxon>Mucoromycota</taxon>
        <taxon>Mortierellomycotina</taxon>
        <taxon>Mortierellomycetes</taxon>
        <taxon>Mortierellales</taxon>
        <taxon>Mortierellaceae</taxon>
        <taxon>Actinomortierella</taxon>
    </lineage>
</organism>
<name>A0A9P6U285_9FUNG</name>
<gene>
    <name evidence="1" type="ORF">DFQ27_005184</name>
</gene>
<reference evidence="1" key="1">
    <citation type="journal article" date="2020" name="Fungal Divers.">
        <title>Resolving the Mortierellaceae phylogeny through synthesis of multi-gene phylogenetics and phylogenomics.</title>
        <authorList>
            <person name="Vandepol N."/>
            <person name="Liber J."/>
            <person name="Desiro A."/>
            <person name="Na H."/>
            <person name="Kennedy M."/>
            <person name="Barry K."/>
            <person name="Grigoriev I.V."/>
            <person name="Miller A.N."/>
            <person name="O'Donnell K."/>
            <person name="Stajich J.E."/>
            <person name="Bonito G."/>
        </authorList>
    </citation>
    <scope>NUCLEOTIDE SEQUENCE</scope>
    <source>
        <strain evidence="1">BC1065</strain>
    </source>
</reference>
<evidence type="ECO:0000313" key="1">
    <source>
        <dbReference type="EMBL" id="KAG0257352.1"/>
    </source>
</evidence>
<dbReference type="OrthoDB" id="2385411at2759"/>
<proteinExistence type="predicted"/>
<evidence type="ECO:0000313" key="2">
    <source>
        <dbReference type="Proteomes" id="UP000807716"/>
    </source>
</evidence>
<dbReference type="AlphaFoldDB" id="A0A9P6U285"/>
<protein>
    <submittedName>
        <fullName evidence="1">Uncharacterized protein</fullName>
    </submittedName>
</protein>
<keyword evidence="2" id="KW-1185">Reference proteome</keyword>
<dbReference type="EMBL" id="JAAAJB010000366">
    <property type="protein sequence ID" value="KAG0257352.1"/>
    <property type="molecule type" value="Genomic_DNA"/>
</dbReference>
<comment type="caution">
    <text evidence="1">The sequence shown here is derived from an EMBL/GenBank/DDBJ whole genome shotgun (WGS) entry which is preliminary data.</text>
</comment>
<accession>A0A9P6U285</accession>
<dbReference type="Proteomes" id="UP000807716">
    <property type="component" value="Unassembled WGS sequence"/>
</dbReference>
<sequence>MDALRRSAAAAASTIRVGIGALPKSTAVTKTTSLYAFRPGQADPLVHASRAPRETISGLWFCLNMVFFATPGLVFAKKLCDGQTPEDMVSLARQHMDTLSGKF</sequence>